<evidence type="ECO:0000256" key="1">
    <source>
        <dbReference type="SAM" id="MobiDB-lite"/>
    </source>
</evidence>
<feature type="compositionally biased region" description="Polar residues" evidence="1">
    <location>
        <begin position="1"/>
        <end position="14"/>
    </location>
</feature>
<sequence>MVFTRSRSQKLSATPSPPFSQVRAEFGVDPAVYVRAPRGEPVKPLAPFDASTCPSSVNVSLITSEIMCPFDPNDVMDWAEDIDEDEDFYPGGEEEVDDEEEDEERDRSEQGEDHEVEEDADDEDEEDEDEDEEDEDEEGEDESGEDLAPYDAAVVCDDYACCGSNNQKEHCSRWRPWAICSQPGPAPHPAPRSGGAHTANIQVCDHCMEHGRNQKSAIISQVSNATYQSGLSAPLCESCVKDEVQLFWMRVAMQQPVSMSNLMWPNASRSQSFCVCYSAIWDNVHDCHSCRDRIWDEQVLIPWRENEDILRKCGPSTLTGERMKLGLPPKKVGGTYETDRQVRGIGRSCPCGRDPDVASLAYASYCLACMGVTIRISFLPPHLQRAQFMASRDGNRRLRKTKVLGRKRGPEFRVNIDRGWLPDDPFTREGRE</sequence>
<proteinExistence type="predicted"/>
<accession>A0A6A6IBH0</accession>
<feature type="region of interest" description="Disordered" evidence="1">
    <location>
        <begin position="1"/>
        <end position="22"/>
    </location>
</feature>
<organism evidence="2 3">
    <name type="scientific">Trematosphaeria pertusa</name>
    <dbReference type="NCBI Taxonomy" id="390896"/>
    <lineage>
        <taxon>Eukaryota</taxon>
        <taxon>Fungi</taxon>
        <taxon>Dikarya</taxon>
        <taxon>Ascomycota</taxon>
        <taxon>Pezizomycotina</taxon>
        <taxon>Dothideomycetes</taxon>
        <taxon>Pleosporomycetidae</taxon>
        <taxon>Pleosporales</taxon>
        <taxon>Massarineae</taxon>
        <taxon>Trematosphaeriaceae</taxon>
        <taxon>Trematosphaeria</taxon>
    </lineage>
</organism>
<keyword evidence="3" id="KW-1185">Reference proteome</keyword>
<dbReference type="Proteomes" id="UP000800094">
    <property type="component" value="Unassembled WGS sequence"/>
</dbReference>
<dbReference type="OrthoDB" id="3800213at2759"/>
<feature type="compositionally biased region" description="Acidic residues" evidence="1">
    <location>
        <begin position="114"/>
        <end position="145"/>
    </location>
</feature>
<evidence type="ECO:0000313" key="3">
    <source>
        <dbReference type="Proteomes" id="UP000800094"/>
    </source>
</evidence>
<gene>
    <name evidence="2" type="ORF">BU26DRAFT_576976</name>
</gene>
<feature type="compositionally biased region" description="Acidic residues" evidence="1">
    <location>
        <begin position="83"/>
        <end position="104"/>
    </location>
</feature>
<name>A0A6A6IBH0_9PLEO</name>
<reference evidence="2" key="1">
    <citation type="journal article" date="2020" name="Stud. Mycol.">
        <title>101 Dothideomycetes genomes: a test case for predicting lifestyles and emergence of pathogens.</title>
        <authorList>
            <person name="Haridas S."/>
            <person name="Albert R."/>
            <person name="Binder M."/>
            <person name="Bloem J."/>
            <person name="Labutti K."/>
            <person name="Salamov A."/>
            <person name="Andreopoulos B."/>
            <person name="Baker S."/>
            <person name="Barry K."/>
            <person name="Bills G."/>
            <person name="Bluhm B."/>
            <person name="Cannon C."/>
            <person name="Castanera R."/>
            <person name="Culley D."/>
            <person name="Daum C."/>
            <person name="Ezra D."/>
            <person name="Gonzalez J."/>
            <person name="Henrissat B."/>
            <person name="Kuo A."/>
            <person name="Liang C."/>
            <person name="Lipzen A."/>
            <person name="Lutzoni F."/>
            <person name="Magnuson J."/>
            <person name="Mondo S."/>
            <person name="Nolan M."/>
            <person name="Ohm R."/>
            <person name="Pangilinan J."/>
            <person name="Park H.-J."/>
            <person name="Ramirez L."/>
            <person name="Alfaro M."/>
            <person name="Sun H."/>
            <person name="Tritt A."/>
            <person name="Yoshinaga Y."/>
            <person name="Zwiers L.-H."/>
            <person name="Turgeon B."/>
            <person name="Goodwin S."/>
            <person name="Spatafora J."/>
            <person name="Crous P."/>
            <person name="Grigoriev I."/>
        </authorList>
    </citation>
    <scope>NUCLEOTIDE SEQUENCE</scope>
    <source>
        <strain evidence="2">CBS 122368</strain>
    </source>
</reference>
<dbReference type="RefSeq" id="XP_033681894.1">
    <property type="nucleotide sequence ID" value="XM_033834391.1"/>
</dbReference>
<dbReference type="GeneID" id="54587721"/>
<evidence type="ECO:0000313" key="2">
    <source>
        <dbReference type="EMBL" id="KAF2246890.1"/>
    </source>
</evidence>
<dbReference type="AlphaFoldDB" id="A0A6A6IBH0"/>
<feature type="region of interest" description="Disordered" evidence="1">
    <location>
        <begin position="83"/>
        <end position="147"/>
    </location>
</feature>
<protein>
    <submittedName>
        <fullName evidence="2">Uncharacterized protein</fullName>
    </submittedName>
</protein>
<dbReference type="EMBL" id="ML987198">
    <property type="protein sequence ID" value="KAF2246890.1"/>
    <property type="molecule type" value="Genomic_DNA"/>
</dbReference>